<evidence type="ECO:0000259" key="2">
    <source>
        <dbReference type="Pfam" id="PF20151"/>
    </source>
</evidence>
<dbReference type="OrthoDB" id="3242409at2759"/>
<name>A0A4Y7PR60_9AGAM</name>
<feature type="transmembrane region" description="Helical" evidence="1">
    <location>
        <begin position="210"/>
        <end position="230"/>
    </location>
</feature>
<evidence type="ECO:0000256" key="1">
    <source>
        <dbReference type="SAM" id="Phobius"/>
    </source>
</evidence>
<evidence type="ECO:0000313" key="3">
    <source>
        <dbReference type="EMBL" id="TDL17655.1"/>
    </source>
</evidence>
<protein>
    <recommendedName>
        <fullName evidence="2">DUF6533 domain-containing protein</fullName>
    </recommendedName>
</protein>
<accession>A0A4Y7PR60</accession>
<keyword evidence="1" id="KW-0812">Transmembrane</keyword>
<dbReference type="Proteomes" id="UP000294933">
    <property type="component" value="Unassembled WGS sequence"/>
</dbReference>
<feature type="transmembrane region" description="Helical" evidence="1">
    <location>
        <begin position="160"/>
        <end position="180"/>
    </location>
</feature>
<dbReference type="EMBL" id="ML170218">
    <property type="protein sequence ID" value="TDL17655.1"/>
    <property type="molecule type" value="Genomic_DNA"/>
</dbReference>
<dbReference type="VEuPathDB" id="FungiDB:BD410DRAFT_542655"/>
<keyword evidence="1" id="KW-1133">Transmembrane helix</keyword>
<organism evidence="3 4">
    <name type="scientific">Rickenella mellea</name>
    <dbReference type="NCBI Taxonomy" id="50990"/>
    <lineage>
        <taxon>Eukaryota</taxon>
        <taxon>Fungi</taxon>
        <taxon>Dikarya</taxon>
        <taxon>Basidiomycota</taxon>
        <taxon>Agaricomycotina</taxon>
        <taxon>Agaricomycetes</taxon>
        <taxon>Hymenochaetales</taxon>
        <taxon>Rickenellaceae</taxon>
        <taxon>Rickenella</taxon>
    </lineage>
</organism>
<keyword evidence="4" id="KW-1185">Reference proteome</keyword>
<feature type="transmembrane region" description="Helical" evidence="1">
    <location>
        <begin position="236"/>
        <end position="254"/>
    </location>
</feature>
<sequence>MDQTINALKLLDSGRKTRFSAVSLLLWDYFITFDQEVHYVWRTPWTLTKGLFVWNRYFGILRSMADMAIFFNDKKSNLVRDFGFRWQYLSGTFAILSVEVILQLRLYVMYDSNIKLLLVTGLLCLAQLATVLGLLGKSLVAMEVSPTGKVICCTLPHTPFFGGFWGPILLFETLLFGLALRRGFQNRSEISRGFSETRRQIIESLVKHSVLYYLVIFTVFTVNFIVPFVAPRRVEYVVEFAFVLSSIMGNRILLNIQGIFKDNTDTDCEDTVLSTKISIGREGGEMASTSSLSSYIGQRRTGISMDEPAVVSRAHSPELTSIVETQITPQQSISHMHDTYSM</sequence>
<evidence type="ECO:0000313" key="4">
    <source>
        <dbReference type="Proteomes" id="UP000294933"/>
    </source>
</evidence>
<dbReference type="InterPro" id="IPR045340">
    <property type="entry name" value="DUF6533"/>
</dbReference>
<proteinExistence type="predicted"/>
<dbReference type="Pfam" id="PF20151">
    <property type="entry name" value="DUF6533"/>
    <property type="match status" value="1"/>
</dbReference>
<feature type="domain" description="DUF6533" evidence="2">
    <location>
        <begin position="19"/>
        <end position="61"/>
    </location>
</feature>
<feature type="transmembrane region" description="Helical" evidence="1">
    <location>
        <begin position="116"/>
        <end position="140"/>
    </location>
</feature>
<dbReference type="STRING" id="50990.A0A4Y7PR60"/>
<gene>
    <name evidence="3" type="ORF">BD410DRAFT_542655</name>
</gene>
<dbReference type="AlphaFoldDB" id="A0A4Y7PR60"/>
<keyword evidence="1" id="KW-0472">Membrane</keyword>
<reference evidence="3 4" key="1">
    <citation type="submission" date="2018-06" db="EMBL/GenBank/DDBJ databases">
        <title>A transcriptomic atlas of mushroom development highlights an independent origin of complex multicellularity.</title>
        <authorList>
            <consortium name="DOE Joint Genome Institute"/>
            <person name="Krizsan K."/>
            <person name="Almasi E."/>
            <person name="Merenyi Z."/>
            <person name="Sahu N."/>
            <person name="Viragh M."/>
            <person name="Koszo T."/>
            <person name="Mondo S."/>
            <person name="Kiss B."/>
            <person name="Balint B."/>
            <person name="Kues U."/>
            <person name="Barry K."/>
            <person name="Hegedus J.C."/>
            <person name="Henrissat B."/>
            <person name="Johnson J."/>
            <person name="Lipzen A."/>
            <person name="Ohm R."/>
            <person name="Nagy I."/>
            <person name="Pangilinan J."/>
            <person name="Yan J."/>
            <person name="Xiong Y."/>
            <person name="Grigoriev I.V."/>
            <person name="Hibbett D.S."/>
            <person name="Nagy L.G."/>
        </authorList>
    </citation>
    <scope>NUCLEOTIDE SEQUENCE [LARGE SCALE GENOMIC DNA]</scope>
    <source>
        <strain evidence="3 4">SZMC22713</strain>
    </source>
</reference>
<feature type="transmembrane region" description="Helical" evidence="1">
    <location>
        <begin position="86"/>
        <end position="104"/>
    </location>
</feature>